<proteinExistence type="predicted"/>
<keyword evidence="1" id="KW-1133">Transmembrane helix</keyword>
<gene>
    <name evidence="2" type="ORF">M430DRAFT_31332</name>
</gene>
<sequence length="165" mass="17936">MSASSRQRKGKLSDQGAFSEAVLSFYGAERLTDAGPRTKGLSDHCMTVSGWAMTIAALGIAVLGPLWSSCILWVPRDPDRNRGREGLVAEEEGGGEMAARELCQVHPSCPEIFRVGKETISELLEMQWFLQRVTGIAGAADVDVDLGEEGPDDDIKDLQDLNLMR</sequence>
<protein>
    <submittedName>
        <fullName evidence="2">Uncharacterized protein</fullName>
    </submittedName>
</protein>
<dbReference type="RefSeq" id="XP_024717019.1">
    <property type="nucleotide sequence ID" value="XM_024866031.1"/>
</dbReference>
<keyword evidence="3" id="KW-1185">Reference proteome</keyword>
<organism evidence="2 3">
    <name type="scientific">Amorphotheca resinae ATCC 22711</name>
    <dbReference type="NCBI Taxonomy" id="857342"/>
    <lineage>
        <taxon>Eukaryota</taxon>
        <taxon>Fungi</taxon>
        <taxon>Dikarya</taxon>
        <taxon>Ascomycota</taxon>
        <taxon>Pezizomycotina</taxon>
        <taxon>Leotiomycetes</taxon>
        <taxon>Helotiales</taxon>
        <taxon>Amorphothecaceae</taxon>
        <taxon>Amorphotheca</taxon>
    </lineage>
</organism>
<dbReference type="AlphaFoldDB" id="A0A2T3AQS7"/>
<keyword evidence="1" id="KW-0812">Transmembrane</keyword>
<evidence type="ECO:0000313" key="3">
    <source>
        <dbReference type="Proteomes" id="UP000241818"/>
    </source>
</evidence>
<dbReference type="GeneID" id="36574112"/>
<evidence type="ECO:0000313" key="2">
    <source>
        <dbReference type="EMBL" id="PSS08621.1"/>
    </source>
</evidence>
<dbReference type="Proteomes" id="UP000241818">
    <property type="component" value="Unassembled WGS sequence"/>
</dbReference>
<dbReference type="EMBL" id="KZ679018">
    <property type="protein sequence ID" value="PSS08621.1"/>
    <property type="molecule type" value="Genomic_DNA"/>
</dbReference>
<keyword evidence="1" id="KW-0472">Membrane</keyword>
<dbReference type="InParanoid" id="A0A2T3AQS7"/>
<evidence type="ECO:0000256" key="1">
    <source>
        <dbReference type="SAM" id="Phobius"/>
    </source>
</evidence>
<accession>A0A2T3AQS7</accession>
<reference evidence="2 3" key="1">
    <citation type="journal article" date="2018" name="New Phytol.">
        <title>Comparative genomics and transcriptomics depict ericoid mycorrhizal fungi as versatile saprotrophs and plant mutualists.</title>
        <authorList>
            <person name="Martino E."/>
            <person name="Morin E."/>
            <person name="Grelet G.A."/>
            <person name="Kuo A."/>
            <person name="Kohler A."/>
            <person name="Daghino S."/>
            <person name="Barry K.W."/>
            <person name="Cichocki N."/>
            <person name="Clum A."/>
            <person name="Dockter R.B."/>
            <person name="Hainaut M."/>
            <person name="Kuo R.C."/>
            <person name="LaButti K."/>
            <person name="Lindahl B.D."/>
            <person name="Lindquist E.A."/>
            <person name="Lipzen A."/>
            <person name="Khouja H.R."/>
            <person name="Magnuson J."/>
            <person name="Murat C."/>
            <person name="Ohm R.A."/>
            <person name="Singer S.W."/>
            <person name="Spatafora J.W."/>
            <person name="Wang M."/>
            <person name="Veneault-Fourrey C."/>
            <person name="Henrissat B."/>
            <person name="Grigoriev I.V."/>
            <person name="Martin F.M."/>
            <person name="Perotto S."/>
        </authorList>
    </citation>
    <scope>NUCLEOTIDE SEQUENCE [LARGE SCALE GENOMIC DNA]</scope>
    <source>
        <strain evidence="2 3">ATCC 22711</strain>
    </source>
</reference>
<name>A0A2T3AQS7_AMORE</name>
<feature type="transmembrane region" description="Helical" evidence="1">
    <location>
        <begin position="51"/>
        <end position="74"/>
    </location>
</feature>
<dbReference type="OrthoDB" id="10633376at2759"/>